<evidence type="ECO:0000256" key="7">
    <source>
        <dbReference type="HAMAP-Rule" id="MF_00268"/>
    </source>
</evidence>
<keyword evidence="7 8" id="KW-0742">SOS response</keyword>
<dbReference type="PROSITE" id="PS50163">
    <property type="entry name" value="RECA_3"/>
    <property type="match status" value="1"/>
</dbReference>
<dbReference type="SUPFAM" id="SSF54752">
    <property type="entry name" value="RecA protein, C-terminal domain"/>
    <property type="match status" value="1"/>
</dbReference>
<dbReference type="EMBL" id="CP005077">
    <property type="protein sequence ID" value="AGM25042.1"/>
    <property type="molecule type" value="Genomic_DNA"/>
</dbReference>
<keyword evidence="3 7" id="KW-0547">Nucleotide-binding</keyword>
<dbReference type="GO" id="GO:0005829">
    <property type="term" value="C:cytosol"/>
    <property type="evidence" value="ECO:0007669"/>
    <property type="project" value="TreeGrafter"/>
</dbReference>
<dbReference type="GO" id="GO:0006281">
    <property type="term" value="P:DNA repair"/>
    <property type="evidence" value="ECO:0007669"/>
    <property type="project" value="UniProtKB-UniRule"/>
</dbReference>
<dbReference type="InterPro" id="IPR049261">
    <property type="entry name" value="RecA-like_C"/>
</dbReference>
<dbReference type="AlphaFoldDB" id="R4U146"/>
<comment type="similarity">
    <text evidence="1 7 9">Belongs to the RecA family.</text>
</comment>
<dbReference type="CDD" id="cd00983">
    <property type="entry name" value="RecA"/>
    <property type="match status" value="1"/>
</dbReference>
<dbReference type="GO" id="GO:0009432">
    <property type="term" value="P:SOS response"/>
    <property type="evidence" value="ECO:0007669"/>
    <property type="project" value="UniProtKB-UniRule"/>
</dbReference>
<evidence type="ECO:0000256" key="2">
    <source>
        <dbReference type="ARBA" id="ARBA00015553"/>
    </source>
</evidence>
<evidence type="ECO:0000256" key="8">
    <source>
        <dbReference type="RuleBase" id="RU000526"/>
    </source>
</evidence>
<keyword evidence="7 9" id="KW-0227">DNA damage</keyword>
<dbReference type="PROSITE" id="PS00321">
    <property type="entry name" value="RECA_1"/>
    <property type="match status" value="1"/>
</dbReference>
<dbReference type="GO" id="GO:0140664">
    <property type="term" value="F:ATP-dependent DNA damage sensor activity"/>
    <property type="evidence" value="ECO:0007669"/>
    <property type="project" value="InterPro"/>
</dbReference>
<dbReference type="Gene3D" id="3.40.50.300">
    <property type="entry name" value="P-loop containing nucleotide triphosphate hydrolases"/>
    <property type="match status" value="1"/>
</dbReference>
<dbReference type="PANTHER" id="PTHR45900">
    <property type="entry name" value="RECA"/>
    <property type="match status" value="1"/>
</dbReference>
<proteinExistence type="inferred from homology"/>
<name>R4U146_9MOLU</name>
<dbReference type="InterPro" id="IPR003593">
    <property type="entry name" value="AAA+_ATPase"/>
</dbReference>
<dbReference type="Proteomes" id="UP000013964">
    <property type="component" value="Chromosome"/>
</dbReference>
<evidence type="ECO:0000256" key="1">
    <source>
        <dbReference type="ARBA" id="ARBA00009391"/>
    </source>
</evidence>
<dbReference type="NCBIfam" id="TIGR02012">
    <property type="entry name" value="tigrfam_recA"/>
    <property type="match status" value="1"/>
</dbReference>
<dbReference type="Pfam" id="PF00154">
    <property type="entry name" value="RecA_N"/>
    <property type="match status" value="1"/>
</dbReference>
<evidence type="ECO:0000256" key="5">
    <source>
        <dbReference type="ARBA" id="ARBA00023125"/>
    </source>
</evidence>
<comment type="function">
    <text evidence="7">Can catalyze the hydrolysis of ATP in the presence of single-stranded DNA, the ATP-dependent uptake of single-stranded DNA by duplex DNA, and the ATP-dependent hybridization of homologous single-stranded DNAs. It interacts with LexA causing its activation and leading to its autocatalytic cleavage.</text>
</comment>
<keyword evidence="7" id="KW-0963">Cytoplasm</keyword>
<dbReference type="InterPro" id="IPR049428">
    <property type="entry name" value="RecA-like_N"/>
</dbReference>
<dbReference type="GO" id="GO:0003697">
    <property type="term" value="F:single-stranded DNA binding"/>
    <property type="evidence" value="ECO:0007669"/>
    <property type="project" value="UniProtKB-UniRule"/>
</dbReference>
<dbReference type="FunFam" id="3.40.50.300:FF:000087">
    <property type="entry name" value="Recombinase RecA"/>
    <property type="match status" value="1"/>
</dbReference>
<evidence type="ECO:0000256" key="4">
    <source>
        <dbReference type="ARBA" id="ARBA00022840"/>
    </source>
</evidence>
<dbReference type="PRINTS" id="PR00142">
    <property type="entry name" value="RECA"/>
</dbReference>
<evidence type="ECO:0000256" key="9">
    <source>
        <dbReference type="RuleBase" id="RU004527"/>
    </source>
</evidence>
<accession>R4U146</accession>
<comment type="subcellular location">
    <subcellularLocation>
        <location evidence="7">Cytoplasm</location>
    </subcellularLocation>
</comment>
<protein>
    <recommendedName>
        <fullName evidence="2 7">Protein RecA</fullName>
    </recommendedName>
    <alternativeName>
        <fullName evidence="7 8">Recombinase A</fullName>
    </alternativeName>
</protein>
<dbReference type="InterPro" id="IPR027417">
    <property type="entry name" value="P-loop_NTPase"/>
</dbReference>
<dbReference type="STRING" id="1276227.SCHRY_v1c04610"/>
<evidence type="ECO:0000256" key="6">
    <source>
        <dbReference type="ARBA" id="ARBA00023172"/>
    </source>
</evidence>
<reference evidence="12 13" key="1">
    <citation type="journal article" date="2013" name="Genome Biol. Evol.">
        <title>Complete genomes of two dipteran-associated spiroplasmas provided insights into the origin, dynamics, and impacts of viral invasion in spiroplasma.</title>
        <authorList>
            <person name="Ku C."/>
            <person name="Lo W.S."/>
            <person name="Chen L.L."/>
            <person name="Kuo C.H."/>
        </authorList>
    </citation>
    <scope>NUCLEOTIDE SEQUENCE [LARGE SCALE GENOMIC DNA]</scope>
    <source>
        <strain evidence="12 13">DF-1</strain>
    </source>
</reference>
<keyword evidence="6 7" id="KW-0233">DNA recombination</keyword>
<organism evidence="12 13">
    <name type="scientific">Spiroplasma chrysopicola DF-1</name>
    <dbReference type="NCBI Taxonomy" id="1276227"/>
    <lineage>
        <taxon>Bacteria</taxon>
        <taxon>Bacillati</taxon>
        <taxon>Mycoplasmatota</taxon>
        <taxon>Mollicutes</taxon>
        <taxon>Entomoplasmatales</taxon>
        <taxon>Spiroplasmataceae</taxon>
        <taxon>Spiroplasma</taxon>
    </lineage>
</organism>
<dbReference type="SUPFAM" id="SSF52540">
    <property type="entry name" value="P-loop containing nucleoside triphosphate hydrolases"/>
    <property type="match status" value="1"/>
</dbReference>
<keyword evidence="13" id="KW-1185">Reference proteome</keyword>
<dbReference type="InterPro" id="IPR020588">
    <property type="entry name" value="RecA_ATP-bd"/>
</dbReference>
<dbReference type="PROSITE" id="PS50162">
    <property type="entry name" value="RECA_2"/>
    <property type="match status" value="1"/>
</dbReference>
<evidence type="ECO:0000259" key="11">
    <source>
        <dbReference type="PROSITE" id="PS50163"/>
    </source>
</evidence>
<dbReference type="InterPro" id="IPR013765">
    <property type="entry name" value="DNA_recomb/repair_RecA"/>
</dbReference>
<dbReference type="InterPro" id="IPR020587">
    <property type="entry name" value="RecA_monomer-monomer_interface"/>
</dbReference>
<keyword evidence="4 7" id="KW-0067">ATP-binding</keyword>
<feature type="domain" description="RecA family profile 2" evidence="11">
    <location>
        <begin position="213"/>
        <end position="286"/>
    </location>
</feature>
<keyword evidence="5 7" id="KW-0238">DNA-binding</keyword>
<dbReference type="GO" id="GO:0006310">
    <property type="term" value="P:DNA recombination"/>
    <property type="evidence" value="ECO:0007669"/>
    <property type="project" value="UniProtKB-UniRule"/>
</dbReference>
<dbReference type="HAMAP" id="MF_00268">
    <property type="entry name" value="RecA"/>
    <property type="match status" value="1"/>
</dbReference>
<dbReference type="InterPro" id="IPR023400">
    <property type="entry name" value="RecA_C_sf"/>
</dbReference>
<dbReference type="SMART" id="SM00382">
    <property type="entry name" value="AAA"/>
    <property type="match status" value="1"/>
</dbReference>
<evidence type="ECO:0000259" key="10">
    <source>
        <dbReference type="PROSITE" id="PS50162"/>
    </source>
</evidence>
<dbReference type="Pfam" id="PF21096">
    <property type="entry name" value="RecA_C"/>
    <property type="match status" value="1"/>
</dbReference>
<dbReference type="PATRIC" id="fig|1276227.3.peg.462"/>
<dbReference type="HOGENOM" id="CLU_040469_3_2_14"/>
<dbReference type="KEGG" id="scr:SCHRY_v1c04610"/>
<dbReference type="RefSeq" id="WP_016338867.1">
    <property type="nucleotide sequence ID" value="NC_021280.1"/>
</dbReference>
<evidence type="ECO:0000313" key="12">
    <source>
        <dbReference type="EMBL" id="AGM25042.1"/>
    </source>
</evidence>
<evidence type="ECO:0000313" key="13">
    <source>
        <dbReference type="Proteomes" id="UP000013964"/>
    </source>
</evidence>
<gene>
    <name evidence="7 12" type="primary">recA</name>
    <name evidence="12" type="ORF">SCHRY_v1c04610</name>
</gene>
<dbReference type="PANTHER" id="PTHR45900:SF1">
    <property type="entry name" value="MITOCHONDRIAL DNA REPAIR PROTEIN RECA HOMOLOG-RELATED"/>
    <property type="match status" value="1"/>
</dbReference>
<evidence type="ECO:0000256" key="3">
    <source>
        <dbReference type="ARBA" id="ARBA00022741"/>
    </source>
</evidence>
<dbReference type="GO" id="GO:0003684">
    <property type="term" value="F:damaged DNA binding"/>
    <property type="evidence" value="ECO:0007669"/>
    <property type="project" value="UniProtKB-UniRule"/>
</dbReference>
<dbReference type="GO" id="GO:0005524">
    <property type="term" value="F:ATP binding"/>
    <property type="evidence" value="ECO:0007669"/>
    <property type="project" value="UniProtKB-UniRule"/>
</dbReference>
<dbReference type="OrthoDB" id="9776733at2"/>
<dbReference type="InterPro" id="IPR020584">
    <property type="entry name" value="DNA_recomb/repair_RecA_CS"/>
</dbReference>
<keyword evidence="7 8" id="KW-0234">DNA repair</keyword>
<feature type="binding site" evidence="7">
    <location>
        <begin position="79"/>
        <end position="86"/>
    </location>
    <ligand>
        <name>ATP</name>
        <dbReference type="ChEBI" id="CHEBI:30616"/>
    </ligand>
</feature>
<sequence length="345" mass="37621">MGTIKEPTTNIEKNSEAEKDQILVNALKEIEKIYGKGAVMRLGDKTNLAIEAVSTGSLLLDNAIGIGGYPKGRIIEIFGPESSGKTTLSLHAIAEVQKNQGRAAFIDAEHALDPNYAKKLGVDINNLIIAQPDSGEQALDILETLVKSNVIDIVVIDSVAALVPKVELEGEMNDITIGAQARLMSKGLRKLNGIISKTNCIVIFINQIREKVGILFGNPETTSGGRALRFYASVRLDVRRVETLTNSGTAIANKVKIKVVKNKVAPPFKVALIEINYNEGIDSLAELIDLGVTYDVLDKSGVWYSYNNNRLGQGKEKVKEFLSLNPDVRITIKDKILTIIKKNEK</sequence>
<feature type="domain" description="RecA family profile 1" evidence="10">
    <location>
        <begin position="49"/>
        <end position="208"/>
    </location>
</feature>
<dbReference type="eggNOG" id="COG0468">
    <property type="taxonomic scope" value="Bacteria"/>
</dbReference>